<accession>S7XBS7</accession>
<evidence type="ECO:0000256" key="1">
    <source>
        <dbReference type="SAM" id="Phobius"/>
    </source>
</evidence>
<keyword evidence="1" id="KW-0472">Membrane</keyword>
<dbReference type="PATRIC" id="fig|1340485.3.peg.1912"/>
<feature type="transmembrane region" description="Helical" evidence="1">
    <location>
        <begin position="21"/>
        <end position="40"/>
    </location>
</feature>
<comment type="caution">
    <text evidence="2">The sequence shown here is derived from an EMBL/GenBank/DDBJ whole genome shotgun (WGS) entry which is preliminary data.</text>
</comment>
<proteinExistence type="predicted"/>
<evidence type="ECO:0000313" key="3">
    <source>
        <dbReference type="Proteomes" id="UP000014970"/>
    </source>
</evidence>
<gene>
    <name evidence="2" type="ORF">M059_09140</name>
</gene>
<dbReference type="Proteomes" id="UP000014970">
    <property type="component" value="Unassembled WGS sequence"/>
</dbReference>
<sequence>MKNIFKFLDKIYKNRKRFIAVTLLIQFGFVVLKGILSIILSQ</sequence>
<dbReference type="EMBL" id="ATAA01000030">
    <property type="protein sequence ID" value="EPR92950.1"/>
    <property type="molecule type" value="Genomic_DNA"/>
</dbReference>
<protein>
    <submittedName>
        <fullName evidence="2">Uncharacterized protein</fullName>
    </submittedName>
</protein>
<evidence type="ECO:0000313" key="2">
    <source>
        <dbReference type="EMBL" id="EPR92950.1"/>
    </source>
</evidence>
<keyword evidence="1" id="KW-0812">Transmembrane</keyword>
<organism evidence="2 3">
    <name type="scientific">Streptococcus mitis 18/56</name>
    <dbReference type="NCBI Taxonomy" id="1340485"/>
    <lineage>
        <taxon>Bacteria</taxon>
        <taxon>Bacillati</taxon>
        <taxon>Bacillota</taxon>
        <taxon>Bacilli</taxon>
        <taxon>Lactobacillales</taxon>
        <taxon>Streptococcaceae</taxon>
        <taxon>Streptococcus</taxon>
        <taxon>Streptococcus mitis group</taxon>
    </lineage>
</organism>
<name>S7XBS7_STRMT</name>
<dbReference type="AlphaFoldDB" id="S7XBS7"/>
<keyword evidence="1" id="KW-1133">Transmembrane helix</keyword>
<reference evidence="2 3" key="1">
    <citation type="submission" date="2013-06" db="EMBL/GenBank/DDBJ databases">
        <title>Genome sequencing of Streptococcus mitis strains.</title>
        <authorList>
            <person name="Ikryannikova L.N."/>
            <person name="Ilina E.N."/>
            <person name="Kostryukova E.S."/>
            <person name="Semashko T.A."/>
            <person name="Savinova T.A."/>
            <person name="Karpova I.Y."/>
            <person name="Larin A.K."/>
            <person name="Ischenko D.S."/>
            <person name="Dubovickaya V.A."/>
            <person name="Sidorenko S.V."/>
            <person name="Govorun V.M."/>
        </authorList>
    </citation>
    <scope>NUCLEOTIDE SEQUENCE [LARGE SCALE GENOMIC DNA]</scope>
    <source>
        <strain evidence="2 3">18/56</strain>
    </source>
</reference>